<dbReference type="InterPro" id="IPR001680">
    <property type="entry name" value="WD40_rpt"/>
</dbReference>
<protein>
    <recommendedName>
        <fullName evidence="3">RAVE complex protein Rav1 C-terminal domain-containing protein</fullName>
    </recommendedName>
</protein>
<evidence type="ECO:0000313" key="4">
    <source>
        <dbReference type="EMBL" id="CAH0513328.1"/>
    </source>
</evidence>
<proteinExistence type="predicted"/>
<dbReference type="Proteomes" id="UP001158986">
    <property type="component" value="Unassembled WGS sequence"/>
</dbReference>
<dbReference type="InterPro" id="IPR036322">
    <property type="entry name" value="WD40_repeat_dom_sf"/>
</dbReference>
<organism evidence="4 5">
    <name type="scientific">Peronospora belbahrii</name>
    <dbReference type="NCBI Taxonomy" id="622444"/>
    <lineage>
        <taxon>Eukaryota</taxon>
        <taxon>Sar</taxon>
        <taxon>Stramenopiles</taxon>
        <taxon>Oomycota</taxon>
        <taxon>Peronosporomycetes</taxon>
        <taxon>Peronosporales</taxon>
        <taxon>Peronosporaceae</taxon>
        <taxon>Peronospora</taxon>
    </lineage>
</organism>
<dbReference type="Gene3D" id="2.130.10.10">
    <property type="entry name" value="YVTN repeat-like/Quinoprotein amine dehydrogenase"/>
    <property type="match status" value="2"/>
</dbReference>
<dbReference type="EMBL" id="CAKLCB010000010">
    <property type="protein sequence ID" value="CAH0513328.1"/>
    <property type="molecule type" value="Genomic_DNA"/>
</dbReference>
<dbReference type="InterPro" id="IPR052208">
    <property type="entry name" value="DmX-like/RAVE_component"/>
</dbReference>
<dbReference type="PROSITE" id="PS50294">
    <property type="entry name" value="WD_REPEATS_REGION"/>
    <property type="match status" value="1"/>
</dbReference>
<evidence type="ECO:0000256" key="2">
    <source>
        <dbReference type="SAM" id="MobiDB-lite"/>
    </source>
</evidence>
<evidence type="ECO:0000259" key="3">
    <source>
        <dbReference type="Pfam" id="PF12234"/>
    </source>
</evidence>
<dbReference type="PROSITE" id="PS50082">
    <property type="entry name" value="WD_REPEATS_2"/>
    <property type="match status" value="1"/>
</dbReference>
<evidence type="ECO:0000256" key="1">
    <source>
        <dbReference type="PROSITE-ProRule" id="PRU00221"/>
    </source>
</evidence>
<keyword evidence="5" id="KW-1185">Reference proteome</keyword>
<dbReference type="SUPFAM" id="SSF50978">
    <property type="entry name" value="WD40 repeat-like"/>
    <property type="match status" value="2"/>
</dbReference>
<dbReference type="Pfam" id="PF12234">
    <property type="entry name" value="Rav1p_C"/>
    <property type="match status" value="1"/>
</dbReference>
<feature type="domain" description="RAVE complex protein Rav1 C-terminal" evidence="3">
    <location>
        <begin position="1040"/>
        <end position="1450"/>
    </location>
</feature>
<feature type="region of interest" description="Disordered" evidence="2">
    <location>
        <begin position="1102"/>
        <end position="1131"/>
    </location>
</feature>
<name>A0ABN8CJQ7_9STRA</name>
<sequence length="2606" mass="286683">MVIRLEDSIVAVSAPSPGPHANLYVCQAVFESRRYFVYAIDSLLVILVEALLVSTTSTAAVHDQARCAPKFELWQVWNAQDPIKCVRYNTSKKAARGALAVCIEEGRGVLLMPISATSSQAAAVIATSRASSNLEDNENIQHFVALDKKLVPSLDDVKAHLHLHLPRWVESVRWTCEDHMLNRLEWVENRDDLLLLGAGQKLFIWKLVDDSVQVSLQRTVMLSREGDVSVVPLCYFDVASSGRFVATAGKHDRIVKVWDLQDMTPYEGTPMSLYLAHTRAIVCMAWSKETNVYNARSSVATTTGACEMLFTLDRSGNISIWKENVALLRSFVLWKRFAAADYCSSPFGEENDESVEIHMRAFGLLDHYWAQEAPKPMSSIDEALLSESTVMDALCLFHYGYGSLNEARRNELVSQRMDRTTHMNTTFLRDRSGTVADTHVGEAFICGNVALEQTFGVHLIYGVLSNGHFCIFRGASIPFTGASPRLSLLLCYTGLQEKLLDAHIYSVISSDYQDQASGSMVFFIELLFQQEISESYLQCARLKLQAENASVGTCQGSMFYTVLSCKTSVICSSMMNAAKEADDQDTSFIVANMAPHCESGGYANSSRSAVKLVATNIGGSLNVFRASESLRKLEIAFRSKIEHAVGPVTHTASYEEQSVLYLIIDGRLHVAAVAPCDTHQVEKVTTGSSAIPAGRQSDSWLFDAEDDVLALSMCYMDGSKDFEVLDELISIAIPESVKIKWSNSTICFAESATSKPAKDYSMVVGMHKGGTKLTVWVFSFEITVLESPASSVQLFCKTTVDLPDADLLGIATVPLLNPFELTLASFDAHLQLTFWTFADLDDLLEMTPAHRVDVGELIRSSGRAQNPHTEVHTTGHRLVFKHFSFSSCGRTAVLFGGGDSKCEDQICFLSMIESTVEGVVEIPHKEFGEVISLEWIPPVTPERNCDLVLLSTTTIATLKFDYWRPTNKWSIAWSSSRFSVRPKNILLSSYPYSLLSIGFSLAHLNLQDIARVRSSLLQLPPKNRPREQTLGAQPSSKVFPAHHPVILMYLLARGSFETLEKVLEHVKTKVLDHVEMCYLQMADDTELRSLPLVSLSQLLGDPKSTEAKRDERSDTYLKGKRSKKPGGISHCAASTGSARASDLFAMDFGAPCRYEASRGSSDRADMLFAPSSHDVPKHKLTASLKSKLETNIYPKFFNDHRSSLTFMTTEELRVFLTIVDGIKKVVSWERDSSRQKDEAALRFCASLLWPANCSANVQPRAADSDVPEQQKVSQTTAPTSFCLCTEGLCSEQVVWGALSDFQSELLHECFSAQTMSWKEMKRLRLPFWLRSSTKLIQFAEKVAQVEYATNRDPFGVAVFYVLLGKTRLLASLFKLAHESRISDLLGNNFSDMRWKNAAIKNAYVLMTKQRYELAAAFFLLGGKVIEAVSVAEQADESLVLSCLIARISEKWDLVQDEAIGSSGVAVFSQASLTDLATSFHGSAGTSSVVSMDDKSSESKHVCVDFLRTTVYEKALRRGDIYMCFLVRYLLGKTSEAIDILVAPPTDDMESMFDDCESSGMKPINMYWSAYAKSLLSACDLVRFLRKTLSPMKLTLKEKVLRLNTSAMLRMHSAGLVIAALLHQRDIASFVQKIRQECVTSSDVAAFLGCRQRVLIAAIGGQVDFLYAIFVHLMREAMKMPATSASSTRFDLEERVNEEIQCIVCHGGDYGLPGVLETSKKHLQHRVRAAIVESLIYSGHLAALDVLVAGWSHSESSSPMFAFASPLPKFVEIIAEGVATVASGDLTSPATDYLHTRKVDQTCCNMLATTTQLLLWLQYFYLKPPKQRGMLPDCELVRIAVAAVHSAISICCRYLKHPCCLYSVLVLINPHTNGFSSNLEKALKGITRSDICVNCASIRRSTTVSLPRRDASSFPQDIPMLYQVVRILERALGEFTAAVKTSRLHHPIPSRDSTTPQFSYCSFWELVLMMAADAMPAHLLNIGGEGVASTLNASKKLVEAWTNYSNRLASFALKHLLCDLAGPFFSPSSIVQPTSRDTTVAESPQRSSSQAQSGAPGSPRACIPDVSGSPPSPLNVSRNSRRLLKCECDHCPWLLLVELFTDRDKLLLRLNAQMEYCSEKINAEVWWGRLPEPAVRKAGLARSQKSHMSTAADNGLTLSRAINVTDQPKRCTMPTATATAVNVQCVYRSETSIKSMCVNRAAGGDTEMSVCTGKGIFRVSSMDYVDGCRFQFKGMYAGPHNSAFFPPDSTLSSPIKDSQTPDAMLSGNFGSGRQQILSPSLTMCRDNSRSPLRNPVHHLASPSEMKVASFKPTAVTAHPFLPLFVSGNHKGRVHLWSYDRLSALCAFQSKDVAVPYPASPSMLSDWRSIKALEFDNLGQQLGAVDAGGHLFLWKFSELDRVPYYREMACHDKGAKGLTFLNSSSTIATAGLSSEKRNVCVWDTLLPTPTALVAAPTCHPAGATSVAFSSTHQLLITGGAGGALSIFDMRQRRVLHAISNAHETPIKALVLHPSGSCVLSGSASGDVKIWALPLFREVAFLSKVHVKPSFLGDAATNLLGDTASNVAINVTNSSWGVTDAIATKDAFFTSGMDGSVQRLKLPSLGTRL</sequence>
<dbReference type="PANTHER" id="PTHR13950:SF9">
    <property type="entry name" value="RABCONNECTIN-3A"/>
    <property type="match status" value="1"/>
</dbReference>
<keyword evidence="1" id="KW-0853">WD repeat</keyword>
<feature type="region of interest" description="Disordered" evidence="2">
    <location>
        <begin position="2034"/>
        <end position="2074"/>
    </location>
</feature>
<comment type="caution">
    <text evidence="4">The sequence shown here is derived from an EMBL/GenBank/DDBJ whole genome shotgun (WGS) entry which is preliminary data.</text>
</comment>
<dbReference type="InterPro" id="IPR022033">
    <property type="entry name" value="Rav1p_C"/>
</dbReference>
<feature type="repeat" description="WD" evidence="1">
    <location>
        <begin position="2497"/>
        <end position="2528"/>
    </location>
</feature>
<dbReference type="PANTHER" id="PTHR13950">
    <property type="entry name" value="RABCONNECTIN-RELATED"/>
    <property type="match status" value="1"/>
</dbReference>
<feature type="compositionally biased region" description="Low complexity" evidence="2">
    <location>
        <begin position="2042"/>
        <end position="2058"/>
    </location>
</feature>
<gene>
    <name evidence="4" type="ORF">PBS001_LOCUS143</name>
</gene>
<dbReference type="InterPro" id="IPR015943">
    <property type="entry name" value="WD40/YVTN_repeat-like_dom_sf"/>
</dbReference>
<accession>A0ABN8CJQ7</accession>
<dbReference type="Pfam" id="PF00400">
    <property type="entry name" value="WD40"/>
    <property type="match status" value="2"/>
</dbReference>
<feature type="compositionally biased region" description="Basic and acidic residues" evidence="2">
    <location>
        <begin position="1103"/>
        <end position="1117"/>
    </location>
</feature>
<dbReference type="SMART" id="SM00320">
    <property type="entry name" value="WD40"/>
    <property type="match status" value="7"/>
</dbReference>
<reference evidence="4 5" key="1">
    <citation type="submission" date="2021-11" db="EMBL/GenBank/DDBJ databases">
        <authorList>
            <person name="Islam A."/>
            <person name="Islam S."/>
            <person name="Flora M.S."/>
            <person name="Rahman M."/>
            <person name="Ziaur R.M."/>
            <person name="Epstein J.H."/>
            <person name="Hassan M."/>
            <person name="Klassen M."/>
            <person name="Woodard K."/>
            <person name="Webb A."/>
            <person name="Webby R.J."/>
            <person name="El Zowalaty M.E."/>
        </authorList>
    </citation>
    <scope>NUCLEOTIDE SEQUENCE [LARGE SCALE GENOMIC DNA]</scope>
    <source>
        <strain evidence="4">Pbs1</strain>
    </source>
</reference>
<evidence type="ECO:0000313" key="5">
    <source>
        <dbReference type="Proteomes" id="UP001158986"/>
    </source>
</evidence>